<gene>
    <name evidence="1" type="ORF">X777_07862</name>
</gene>
<protein>
    <submittedName>
        <fullName evidence="1">Uncharacterized protein</fullName>
    </submittedName>
</protein>
<dbReference type="Proteomes" id="UP000053097">
    <property type="component" value="Unassembled WGS sequence"/>
</dbReference>
<evidence type="ECO:0000313" key="1">
    <source>
        <dbReference type="EMBL" id="EZA61529.1"/>
    </source>
</evidence>
<feature type="non-terminal residue" evidence="1">
    <location>
        <position position="1"/>
    </location>
</feature>
<reference evidence="1 2" key="1">
    <citation type="journal article" date="2014" name="Curr. Biol.">
        <title>The genome of the clonal raider ant Cerapachys biroi.</title>
        <authorList>
            <person name="Oxley P.R."/>
            <person name="Ji L."/>
            <person name="Fetter-Pruneda I."/>
            <person name="McKenzie S.K."/>
            <person name="Li C."/>
            <person name="Hu H."/>
            <person name="Zhang G."/>
            <person name="Kronauer D.J."/>
        </authorList>
    </citation>
    <scope>NUCLEOTIDE SEQUENCE [LARGE SCALE GENOMIC DNA]</scope>
</reference>
<dbReference type="AlphaFoldDB" id="A0A026X2A6"/>
<proteinExistence type="predicted"/>
<sequence length="50" mass="5510">AFRNFAKLERHPCIVGIWTVLDNVVGESIAAERNARIEDNGGGRAVFQLV</sequence>
<accession>A0A026X2A6</accession>
<keyword evidence="2" id="KW-1185">Reference proteome</keyword>
<evidence type="ECO:0000313" key="2">
    <source>
        <dbReference type="Proteomes" id="UP000053097"/>
    </source>
</evidence>
<name>A0A026X2A6_OOCBI</name>
<dbReference type="EMBL" id="KK107054">
    <property type="protein sequence ID" value="EZA61529.1"/>
    <property type="molecule type" value="Genomic_DNA"/>
</dbReference>
<organism evidence="1 2">
    <name type="scientific">Ooceraea biroi</name>
    <name type="common">Clonal raider ant</name>
    <name type="synonym">Cerapachys biroi</name>
    <dbReference type="NCBI Taxonomy" id="2015173"/>
    <lineage>
        <taxon>Eukaryota</taxon>
        <taxon>Metazoa</taxon>
        <taxon>Ecdysozoa</taxon>
        <taxon>Arthropoda</taxon>
        <taxon>Hexapoda</taxon>
        <taxon>Insecta</taxon>
        <taxon>Pterygota</taxon>
        <taxon>Neoptera</taxon>
        <taxon>Endopterygota</taxon>
        <taxon>Hymenoptera</taxon>
        <taxon>Apocrita</taxon>
        <taxon>Aculeata</taxon>
        <taxon>Formicoidea</taxon>
        <taxon>Formicidae</taxon>
        <taxon>Dorylinae</taxon>
        <taxon>Ooceraea</taxon>
    </lineage>
</organism>